<dbReference type="GO" id="GO:0044782">
    <property type="term" value="P:cilium organization"/>
    <property type="evidence" value="ECO:0007669"/>
    <property type="project" value="TreeGrafter"/>
</dbReference>
<dbReference type="VEuPathDB" id="ToxoDB:CSUI_000892"/>
<comment type="caution">
    <text evidence="1">The sequence shown here is derived from an EMBL/GenBank/DDBJ whole genome shotgun (WGS) entry which is preliminary data.</text>
</comment>
<evidence type="ECO:0000313" key="1">
    <source>
        <dbReference type="EMBL" id="PHJ25243.1"/>
    </source>
</evidence>
<dbReference type="Pfam" id="PF05804">
    <property type="entry name" value="KAP"/>
    <property type="match status" value="1"/>
</dbReference>
<dbReference type="GO" id="GO:0005930">
    <property type="term" value="C:axoneme"/>
    <property type="evidence" value="ECO:0007669"/>
    <property type="project" value="TreeGrafter"/>
</dbReference>
<dbReference type="EMBL" id="MIGC01000356">
    <property type="protein sequence ID" value="PHJ25243.1"/>
    <property type="molecule type" value="Genomic_DNA"/>
</dbReference>
<dbReference type="InterPro" id="IPR011989">
    <property type="entry name" value="ARM-like"/>
</dbReference>
<evidence type="ECO:0000313" key="2">
    <source>
        <dbReference type="Proteomes" id="UP000221165"/>
    </source>
</evidence>
<dbReference type="InterPro" id="IPR016024">
    <property type="entry name" value="ARM-type_fold"/>
</dbReference>
<proteinExistence type="predicted"/>
<dbReference type="AlphaFoldDB" id="A0A2C6LEU2"/>
<dbReference type="SUPFAM" id="SSF48371">
    <property type="entry name" value="ARM repeat"/>
    <property type="match status" value="1"/>
</dbReference>
<dbReference type="Proteomes" id="UP000221165">
    <property type="component" value="Unassembled WGS sequence"/>
</dbReference>
<accession>A0A2C6LEU2</accession>
<dbReference type="GO" id="GO:0019894">
    <property type="term" value="F:kinesin binding"/>
    <property type="evidence" value="ECO:0007669"/>
    <property type="project" value="InterPro"/>
</dbReference>
<organism evidence="1 2">
    <name type="scientific">Cystoisospora suis</name>
    <dbReference type="NCBI Taxonomy" id="483139"/>
    <lineage>
        <taxon>Eukaryota</taxon>
        <taxon>Sar</taxon>
        <taxon>Alveolata</taxon>
        <taxon>Apicomplexa</taxon>
        <taxon>Conoidasida</taxon>
        <taxon>Coccidia</taxon>
        <taxon>Eucoccidiorida</taxon>
        <taxon>Eimeriorina</taxon>
        <taxon>Sarcocystidae</taxon>
        <taxon>Cystoisospora</taxon>
    </lineage>
</organism>
<sequence length="159" mass="17756">MVKRGIIRILVEFLDRGHHYLDFACLAFLKKLSIITRNKDEIFSTGFLPKASRLLVGLVPEAGAETDTGTMLLKTLFNLSFDPLIRTEMIDSGILGQVTDVAKIPSFRKAILLLYQLTQDDRGRSLFTFHTSGIPFLMHLASRTPESVCINRQVFVAGG</sequence>
<dbReference type="GO" id="GO:0016939">
    <property type="term" value="C:kinesin II complex"/>
    <property type="evidence" value="ECO:0007669"/>
    <property type="project" value="TreeGrafter"/>
</dbReference>
<dbReference type="PANTHER" id="PTHR15605:SF2">
    <property type="entry name" value="KINESIN-ASSOCIATED PROTEIN 3"/>
    <property type="match status" value="1"/>
</dbReference>
<reference evidence="1 2" key="1">
    <citation type="journal article" date="2017" name="Int. J. Parasitol.">
        <title>The genome of the protozoan parasite Cystoisospora suis and a reverse vaccinology approach to identify vaccine candidates.</title>
        <authorList>
            <person name="Palmieri N."/>
            <person name="Shrestha A."/>
            <person name="Ruttkowski B."/>
            <person name="Beck T."/>
            <person name="Vogl C."/>
            <person name="Tomley F."/>
            <person name="Blake D.P."/>
            <person name="Joachim A."/>
        </authorList>
    </citation>
    <scope>NUCLEOTIDE SEQUENCE [LARGE SCALE GENOMIC DNA]</scope>
    <source>
        <strain evidence="1 2">Wien I</strain>
    </source>
</reference>
<gene>
    <name evidence="1" type="ORF">CSUI_000892</name>
</gene>
<dbReference type="GO" id="GO:0035869">
    <property type="term" value="C:ciliary transition zone"/>
    <property type="evidence" value="ECO:0007669"/>
    <property type="project" value="TreeGrafter"/>
</dbReference>
<dbReference type="RefSeq" id="XP_067926915.1">
    <property type="nucleotide sequence ID" value="XM_068061099.1"/>
</dbReference>
<dbReference type="GeneID" id="94424310"/>
<keyword evidence="2" id="KW-1185">Reference proteome</keyword>
<dbReference type="OrthoDB" id="10265679at2759"/>
<protein>
    <submittedName>
        <fullName evidence="1">Kinesin-associated protein</fullName>
    </submittedName>
</protein>
<dbReference type="Gene3D" id="1.25.10.10">
    <property type="entry name" value="Leucine-rich Repeat Variant"/>
    <property type="match status" value="1"/>
</dbReference>
<name>A0A2C6LEU2_9APIC</name>
<dbReference type="PANTHER" id="PTHR15605">
    <property type="entry name" value="KINESIN-ASSOCIATED PROTEINS"/>
    <property type="match status" value="1"/>
</dbReference>
<dbReference type="InterPro" id="IPR008658">
    <property type="entry name" value="KAP3"/>
</dbReference>
<dbReference type="GO" id="GO:0007018">
    <property type="term" value="P:microtubule-based movement"/>
    <property type="evidence" value="ECO:0007669"/>
    <property type="project" value="TreeGrafter"/>
</dbReference>